<keyword evidence="4 6" id="KW-0472">Membrane</keyword>
<feature type="transmembrane region" description="Helical" evidence="6">
    <location>
        <begin position="46"/>
        <end position="66"/>
    </location>
</feature>
<dbReference type="RefSeq" id="WP_189962868.1">
    <property type="nucleotide sequence ID" value="NZ_BMUA01000006.1"/>
</dbReference>
<evidence type="ECO:0000259" key="7">
    <source>
        <dbReference type="PROSITE" id="PS51012"/>
    </source>
</evidence>
<dbReference type="Proteomes" id="UP001050808">
    <property type="component" value="Unassembled WGS sequence"/>
</dbReference>
<dbReference type="EMBL" id="BNDY01000005">
    <property type="protein sequence ID" value="GHI38102.1"/>
    <property type="molecule type" value="Genomic_DNA"/>
</dbReference>
<dbReference type="Pfam" id="PF01061">
    <property type="entry name" value="ABC2_membrane"/>
    <property type="match status" value="1"/>
</dbReference>
<organism evidence="8 9">
    <name type="scientific">Streptomyces violascens</name>
    <dbReference type="NCBI Taxonomy" id="67381"/>
    <lineage>
        <taxon>Bacteria</taxon>
        <taxon>Bacillati</taxon>
        <taxon>Actinomycetota</taxon>
        <taxon>Actinomycetes</taxon>
        <taxon>Kitasatosporales</taxon>
        <taxon>Streptomycetaceae</taxon>
        <taxon>Streptomyces</taxon>
    </lineage>
</organism>
<evidence type="ECO:0000313" key="8">
    <source>
        <dbReference type="EMBL" id="GHI38102.1"/>
    </source>
</evidence>
<comment type="similarity">
    <text evidence="6">Belongs to the ABC-2 integral membrane protein family.</text>
</comment>
<comment type="caution">
    <text evidence="8">The sequence shown here is derived from an EMBL/GenBank/DDBJ whole genome shotgun (WGS) entry which is preliminary data.</text>
</comment>
<keyword evidence="6" id="KW-1003">Cell membrane</keyword>
<dbReference type="PIRSF" id="PIRSF006648">
    <property type="entry name" value="DrrB"/>
    <property type="match status" value="1"/>
</dbReference>
<proteinExistence type="inferred from homology"/>
<protein>
    <recommendedName>
        <fullName evidence="6">Transport permease protein</fullName>
    </recommendedName>
</protein>
<evidence type="ECO:0000256" key="3">
    <source>
        <dbReference type="ARBA" id="ARBA00022989"/>
    </source>
</evidence>
<feature type="transmembrane region" description="Helical" evidence="6">
    <location>
        <begin position="191"/>
        <end position="211"/>
    </location>
</feature>
<dbReference type="InterPro" id="IPR000412">
    <property type="entry name" value="ABC_2_transport"/>
</dbReference>
<keyword evidence="6" id="KW-0813">Transport</keyword>
<evidence type="ECO:0000256" key="6">
    <source>
        <dbReference type="RuleBase" id="RU361157"/>
    </source>
</evidence>
<keyword evidence="2 6" id="KW-0812">Transmembrane</keyword>
<feature type="transmembrane region" description="Helical" evidence="6">
    <location>
        <begin position="256"/>
        <end position="275"/>
    </location>
</feature>
<evidence type="ECO:0000256" key="5">
    <source>
        <dbReference type="ARBA" id="ARBA00023251"/>
    </source>
</evidence>
<feature type="transmembrane region" description="Helical" evidence="6">
    <location>
        <begin position="81"/>
        <end position="104"/>
    </location>
</feature>
<evidence type="ECO:0000313" key="9">
    <source>
        <dbReference type="Proteomes" id="UP001050808"/>
    </source>
</evidence>
<evidence type="ECO:0000256" key="4">
    <source>
        <dbReference type="ARBA" id="ARBA00023136"/>
    </source>
</evidence>
<sequence length="283" mass="29514">MTTALPIREIPDHLGDEGDSAGAGAVLTEILAVAGRRLRHLGRAPGRVLGVVLSPLVSMIMIGYLFRGAIAPPAGGSYGEYVFAGGAVQVALACMGPTAISVAMDLRGGLVDRFRSMPISRSAVLFGHTFADLLVGLLALVVVTGAGLLLGWRPHTDAFSVLAGFGLIVLLVYAMLWLGVLFAMTLRGVETISVVTPFVVVVLPFLSNAFLSPRTMPAPIRPLAEWNPVSAVIAACRDLWGNPAAAGGSFPTQHPGVVIVVTLGVLFAACFTVSLRRYRTAGS</sequence>
<keyword evidence="5" id="KW-0046">Antibiotic resistance</keyword>
<dbReference type="PROSITE" id="PS51012">
    <property type="entry name" value="ABC_TM2"/>
    <property type="match status" value="1"/>
</dbReference>
<dbReference type="PANTHER" id="PTHR43229:SF2">
    <property type="entry name" value="NODULATION PROTEIN J"/>
    <property type="match status" value="1"/>
</dbReference>
<dbReference type="InterPro" id="IPR047817">
    <property type="entry name" value="ABC2_TM_bact-type"/>
</dbReference>
<reference evidence="8" key="1">
    <citation type="submission" date="2024-05" db="EMBL/GenBank/DDBJ databases">
        <title>Whole genome shotgun sequence of Streptomyces violascens NBRC 12920.</title>
        <authorList>
            <person name="Komaki H."/>
            <person name="Tamura T."/>
        </authorList>
    </citation>
    <scope>NUCLEOTIDE SEQUENCE</scope>
    <source>
        <strain evidence="8">NBRC 12920</strain>
    </source>
</reference>
<comment type="subcellular location">
    <subcellularLocation>
        <location evidence="6">Cell membrane</location>
        <topology evidence="6">Multi-pass membrane protein</topology>
    </subcellularLocation>
    <subcellularLocation>
        <location evidence="1">Membrane</location>
        <topology evidence="1">Multi-pass membrane protein</topology>
    </subcellularLocation>
</comment>
<evidence type="ECO:0000256" key="1">
    <source>
        <dbReference type="ARBA" id="ARBA00004141"/>
    </source>
</evidence>
<gene>
    <name evidence="8" type="ORF">Sviol_25100</name>
</gene>
<feature type="transmembrane region" description="Helical" evidence="6">
    <location>
        <begin position="125"/>
        <end position="152"/>
    </location>
</feature>
<dbReference type="InterPro" id="IPR013525">
    <property type="entry name" value="ABC2_TM"/>
</dbReference>
<dbReference type="PANTHER" id="PTHR43229">
    <property type="entry name" value="NODULATION PROTEIN J"/>
    <property type="match status" value="1"/>
</dbReference>
<name>A0ABQ3QLE6_9ACTN</name>
<keyword evidence="3 6" id="KW-1133">Transmembrane helix</keyword>
<feature type="domain" description="ABC transmembrane type-2" evidence="7">
    <location>
        <begin position="46"/>
        <end position="278"/>
    </location>
</feature>
<accession>A0ABQ3QLE6</accession>
<keyword evidence="9" id="KW-1185">Reference proteome</keyword>
<dbReference type="InterPro" id="IPR051784">
    <property type="entry name" value="Nod_factor_ABC_transporter"/>
</dbReference>
<feature type="transmembrane region" description="Helical" evidence="6">
    <location>
        <begin position="158"/>
        <end position="184"/>
    </location>
</feature>
<evidence type="ECO:0000256" key="2">
    <source>
        <dbReference type="ARBA" id="ARBA00022692"/>
    </source>
</evidence>